<dbReference type="Proteomes" id="UP000832011">
    <property type="component" value="Chromosome"/>
</dbReference>
<name>A0ABY4E2V5_9NEIS</name>
<dbReference type="Gene3D" id="2.60.120.620">
    <property type="entry name" value="q2cbj1_9rhob like domain"/>
    <property type="match status" value="1"/>
</dbReference>
<dbReference type="SUPFAM" id="SSF51197">
    <property type="entry name" value="Clavaminate synthase-like"/>
    <property type="match status" value="1"/>
</dbReference>
<keyword evidence="1" id="KW-0560">Oxidoreductase</keyword>
<reference evidence="1 2" key="1">
    <citation type="journal article" date="2022" name="Res Sq">
        <title>Evolution of multicellular longitudinally dividing oral cavity symbionts (Neisseriaceae).</title>
        <authorList>
            <person name="Nyongesa S."/>
            <person name="Weber P."/>
            <person name="Bernet E."/>
            <person name="Pullido F."/>
            <person name="Nieckarz M."/>
            <person name="Delaby M."/>
            <person name="Nieves C."/>
            <person name="Viehboeck T."/>
            <person name="Krause N."/>
            <person name="Rivera-Millot A."/>
            <person name="Nakamura A."/>
            <person name="Vischer N."/>
            <person name="VanNieuwenhze M."/>
            <person name="Brun Y."/>
            <person name="Cava F."/>
            <person name="Bulgheresi S."/>
            <person name="Veyrier F."/>
        </authorList>
    </citation>
    <scope>NUCLEOTIDE SEQUENCE [LARGE SCALE GENOMIC DNA]</scope>
    <source>
        <strain evidence="1 2">SN4</strain>
    </source>
</reference>
<sequence>MSPSLYQQQGYLHLPGFYKPHQLAPLAAVLLKHHRAWLRQHQAAYQRGLINSHSLSADPALTEQDKMVLFQTIAAPTLLAQITPIFPRAPRFLNTQLFFDPYHRDQHNYWHRDVQYTGLDEAAQRSVMLQQNVLHCRIALRPERGLELIAGSHQRWDSPQEYAVRMGKPPYRPHDDLPGSTRIAMQSGDVLLFSANMLHRGLYGHQRLAFDIIYCDDHPDLLAFRSAAVLPTPAQLAMLPASLF</sequence>
<dbReference type="GO" id="GO:0051213">
    <property type="term" value="F:dioxygenase activity"/>
    <property type="evidence" value="ECO:0007669"/>
    <property type="project" value="UniProtKB-KW"/>
</dbReference>
<keyword evidence="1" id="KW-0223">Dioxygenase</keyword>
<proteinExistence type="predicted"/>
<evidence type="ECO:0000313" key="1">
    <source>
        <dbReference type="EMBL" id="UOO88653.1"/>
    </source>
</evidence>
<gene>
    <name evidence="1" type="ORF">LVJ82_14465</name>
</gene>
<protein>
    <submittedName>
        <fullName evidence="1">Phytanoyl-CoA dioxygenase family protein</fullName>
    </submittedName>
</protein>
<accession>A0ABY4E2V5</accession>
<dbReference type="InterPro" id="IPR008775">
    <property type="entry name" value="Phytyl_CoA_dOase-like"/>
</dbReference>
<dbReference type="RefSeq" id="WP_058357657.1">
    <property type="nucleotide sequence ID" value="NZ_CABKVG010000010.1"/>
</dbReference>
<organism evidence="1 2">
    <name type="scientific">Vitreoscilla massiliensis</name>
    <dbReference type="NCBI Taxonomy" id="1689272"/>
    <lineage>
        <taxon>Bacteria</taxon>
        <taxon>Pseudomonadati</taxon>
        <taxon>Pseudomonadota</taxon>
        <taxon>Betaproteobacteria</taxon>
        <taxon>Neisseriales</taxon>
        <taxon>Neisseriaceae</taxon>
        <taxon>Vitreoscilla</taxon>
    </lineage>
</organism>
<dbReference type="Pfam" id="PF05721">
    <property type="entry name" value="PhyH"/>
    <property type="match status" value="1"/>
</dbReference>
<keyword evidence="2" id="KW-1185">Reference proteome</keyword>
<dbReference type="EMBL" id="CP091511">
    <property type="protein sequence ID" value="UOO88653.1"/>
    <property type="molecule type" value="Genomic_DNA"/>
</dbReference>
<evidence type="ECO:0000313" key="2">
    <source>
        <dbReference type="Proteomes" id="UP000832011"/>
    </source>
</evidence>